<keyword evidence="3" id="KW-1185">Reference proteome</keyword>
<evidence type="ECO:0000313" key="2">
    <source>
        <dbReference type="EMBL" id="TQM09584.1"/>
    </source>
</evidence>
<dbReference type="RefSeq" id="WP_246106759.1">
    <property type="nucleotide sequence ID" value="NZ_VFPA01000003.1"/>
</dbReference>
<organism evidence="2 3">
    <name type="scientific">Pseudonocardia kunmingensis</name>
    <dbReference type="NCBI Taxonomy" id="630975"/>
    <lineage>
        <taxon>Bacteria</taxon>
        <taxon>Bacillati</taxon>
        <taxon>Actinomycetota</taxon>
        <taxon>Actinomycetes</taxon>
        <taxon>Pseudonocardiales</taxon>
        <taxon>Pseudonocardiaceae</taxon>
        <taxon>Pseudonocardia</taxon>
    </lineage>
</organism>
<protein>
    <submittedName>
        <fullName evidence="2">Putative alkaline shock family protein YloU</fullName>
    </submittedName>
</protein>
<name>A0A543DJR6_9PSEU</name>
<evidence type="ECO:0000313" key="3">
    <source>
        <dbReference type="Proteomes" id="UP000315677"/>
    </source>
</evidence>
<dbReference type="InterPro" id="IPR005531">
    <property type="entry name" value="Asp23"/>
</dbReference>
<reference evidence="2 3" key="1">
    <citation type="submission" date="2019-06" db="EMBL/GenBank/DDBJ databases">
        <title>Sequencing the genomes of 1000 actinobacteria strains.</title>
        <authorList>
            <person name="Klenk H.-P."/>
        </authorList>
    </citation>
    <scope>NUCLEOTIDE SEQUENCE [LARGE SCALE GENOMIC DNA]</scope>
    <source>
        <strain evidence="2 3">DSM 45301</strain>
    </source>
</reference>
<accession>A0A543DJR6</accession>
<dbReference type="Proteomes" id="UP000315677">
    <property type="component" value="Unassembled WGS sequence"/>
</dbReference>
<comment type="caution">
    <text evidence="2">The sequence shown here is derived from an EMBL/GenBank/DDBJ whole genome shotgun (WGS) entry which is preliminary data.</text>
</comment>
<gene>
    <name evidence="2" type="ORF">FB558_5344</name>
</gene>
<sequence>MTGPVRMHVGDAVVARVAARHAREVPGVVALRADLAQALLGIAGAVLGQDRSWLPADGVTATVHGGDADVRVTIVTRLGHNCRDLAQAVQREVAAGVRAYTGLDALVTVTVADVLLD</sequence>
<dbReference type="AlphaFoldDB" id="A0A543DJR6"/>
<dbReference type="Pfam" id="PF03780">
    <property type="entry name" value="Asp23"/>
    <property type="match status" value="1"/>
</dbReference>
<evidence type="ECO:0000256" key="1">
    <source>
        <dbReference type="ARBA" id="ARBA00005721"/>
    </source>
</evidence>
<dbReference type="EMBL" id="VFPA01000003">
    <property type="protein sequence ID" value="TQM09584.1"/>
    <property type="molecule type" value="Genomic_DNA"/>
</dbReference>
<comment type="similarity">
    <text evidence="1">Belongs to the asp23 family.</text>
</comment>
<proteinExistence type="inferred from homology"/>